<proteinExistence type="predicted"/>
<dbReference type="InterPro" id="IPR011051">
    <property type="entry name" value="RmlC_Cupin_sf"/>
</dbReference>
<evidence type="ECO:0000256" key="1">
    <source>
        <dbReference type="ARBA" id="ARBA00022964"/>
    </source>
</evidence>
<name>A0AB34FN04_9HYPO</name>
<evidence type="ECO:0000313" key="5">
    <source>
        <dbReference type="Proteomes" id="UP001163105"/>
    </source>
</evidence>
<dbReference type="Pfam" id="PF07883">
    <property type="entry name" value="Cupin_2"/>
    <property type="match status" value="1"/>
</dbReference>
<dbReference type="Proteomes" id="UP001163105">
    <property type="component" value="Unassembled WGS sequence"/>
</dbReference>
<dbReference type="AlphaFoldDB" id="A0AB34FN04"/>
<dbReference type="Gene3D" id="2.60.120.10">
    <property type="entry name" value="Jelly Rolls"/>
    <property type="match status" value="1"/>
</dbReference>
<dbReference type="InterPro" id="IPR014710">
    <property type="entry name" value="RmlC-like_jellyroll"/>
</dbReference>
<dbReference type="PANTHER" id="PTHR41517:SF1">
    <property type="entry name" value="CUPIN"/>
    <property type="match status" value="1"/>
</dbReference>
<keyword evidence="1" id="KW-0223">Dioxygenase</keyword>
<evidence type="ECO:0000256" key="2">
    <source>
        <dbReference type="ARBA" id="ARBA00023002"/>
    </source>
</evidence>
<dbReference type="PANTHER" id="PTHR41517">
    <property type="entry name" value="1,2-DIOXYGENASE PROTEIN-RELATED"/>
    <property type="match status" value="1"/>
</dbReference>
<dbReference type="SUPFAM" id="SSF51182">
    <property type="entry name" value="RmlC-like cupins"/>
    <property type="match status" value="1"/>
</dbReference>
<protein>
    <submittedName>
        <fullName evidence="4">Gentisate 1,2-dioxygenase</fullName>
    </submittedName>
</protein>
<comment type="caution">
    <text evidence="4">The sequence shown here is derived from an EMBL/GenBank/DDBJ whole genome shotgun (WGS) entry which is preliminary data.</text>
</comment>
<evidence type="ECO:0000313" key="4">
    <source>
        <dbReference type="EMBL" id="KAJ6440031.1"/>
    </source>
</evidence>
<accession>A0AB34FN04</accession>
<dbReference type="InterPro" id="IPR013096">
    <property type="entry name" value="Cupin_2"/>
</dbReference>
<keyword evidence="5" id="KW-1185">Reference proteome</keyword>
<keyword evidence="2" id="KW-0560">Oxidoreductase</keyword>
<feature type="domain" description="Cupin type-2" evidence="3">
    <location>
        <begin position="83"/>
        <end position="150"/>
    </location>
</feature>
<gene>
    <name evidence="4" type="ORF">O9K51_07922</name>
</gene>
<dbReference type="CDD" id="cd02216">
    <property type="entry name" value="cupin_GDO-like_N"/>
    <property type="match status" value="1"/>
</dbReference>
<dbReference type="GO" id="GO:0051213">
    <property type="term" value="F:dioxygenase activity"/>
    <property type="evidence" value="ECO:0007669"/>
    <property type="project" value="UniProtKB-KW"/>
</dbReference>
<reference evidence="4" key="1">
    <citation type="submission" date="2023-01" db="EMBL/GenBank/DDBJ databases">
        <title>The growth and conidiation of Purpureocillium lavendulum are regulated by nitrogen source and histone H3K14 acetylation.</title>
        <authorList>
            <person name="Tang P."/>
            <person name="Han J."/>
            <person name="Zhang C."/>
            <person name="Tang P."/>
            <person name="Qi F."/>
            <person name="Zhang K."/>
            <person name="Liang L."/>
        </authorList>
    </citation>
    <scope>NUCLEOTIDE SEQUENCE</scope>
    <source>
        <strain evidence="4">YMF1.00683</strain>
    </source>
</reference>
<organism evidence="4 5">
    <name type="scientific">Purpureocillium lavendulum</name>
    <dbReference type="NCBI Taxonomy" id="1247861"/>
    <lineage>
        <taxon>Eukaryota</taxon>
        <taxon>Fungi</taxon>
        <taxon>Dikarya</taxon>
        <taxon>Ascomycota</taxon>
        <taxon>Pezizomycotina</taxon>
        <taxon>Sordariomycetes</taxon>
        <taxon>Hypocreomycetidae</taxon>
        <taxon>Hypocreales</taxon>
        <taxon>Ophiocordycipitaceae</taxon>
        <taxon>Purpureocillium</taxon>
    </lineage>
</organism>
<dbReference type="InterPro" id="IPR047183">
    <property type="entry name" value="GDO-like"/>
</dbReference>
<evidence type="ECO:0000259" key="3">
    <source>
        <dbReference type="Pfam" id="PF07883"/>
    </source>
</evidence>
<sequence>MDEYLETLPSRHLEPLWSQMSMLAPHQPKPVARPHVWKHDEVMPCLAKAGEIVPEEKAERRVLILVNPSMKAPFTTDTIYAGLQLVNPGETAPAHRHVASAFRFIIDGEGFTAVEGQKLRLVRGDVIVTPTWHWHDHGNESEKPIVWLDVLDLPLFTYARVHFGEGYGEKRYPSKYDVFPHTYIPCKIWTGLGELTKLTDIYRPVEVSDWRHPWSETQSALDAQPGDHAVYHYRNDAGQPLAATLGAQAERISPGVSTAPTQDIRSFIYHCYSGQGHTVVEMQGGETVVLRWTERDTFAVPSWSKVSHVNESDTEQAYLVGMHDGPFLDALGLRRSRI</sequence>
<dbReference type="EMBL" id="JAQHRD010000006">
    <property type="protein sequence ID" value="KAJ6440031.1"/>
    <property type="molecule type" value="Genomic_DNA"/>
</dbReference>